<sequence length="56" mass="6371">MRNRLFGCRITVSFFIHSNLPIHTKVAAPLGFMEPLNVVSTKKERLLPQSPFEPFG</sequence>
<protein>
    <submittedName>
        <fullName evidence="1">Uncharacterized protein</fullName>
    </submittedName>
</protein>
<reference evidence="1" key="1">
    <citation type="journal article" date="2021" name="Proc. Natl. Acad. Sci. U.S.A.">
        <title>A Catalog of Tens of Thousands of Viruses from Human Metagenomes Reveals Hidden Associations with Chronic Diseases.</title>
        <authorList>
            <person name="Tisza M.J."/>
            <person name="Buck C.B."/>
        </authorList>
    </citation>
    <scope>NUCLEOTIDE SEQUENCE</scope>
    <source>
        <strain evidence="1">CtOpw2</strain>
    </source>
</reference>
<evidence type="ECO:0000313" key="1">
    <source>
        <dbReference type="EMBL" id="DAF92373.1"/>
    </source>
</evidence>
<dbReference type="EMBL" id="BK016065">
    <property type="protein sequence ID" value="DAF92373.1"/>
    <property type="molecule type" value="Genomic_DNA"/>
</dbReference>
<accession>A0A8S5UD17</accession>
<name>A0A8S5UD17_9CAUD</name>
<proteinExistence type="predicted"/>
<organism evidence="1">
    <name type="scientific">Myoviridae sp. ctOpw2</name>
    <dbReference type="NCBI Taxonomy" id="2825093"/>
    <lineage>
        <taxon>Viruses</taxon>
        <taxon>Duplodnaviria</taxon>
        <taxon>Heunggongvirae</taxon>
        <taxon>Uroviricota</taxon>
        <taxon>Caudoviricetes</taxon>
    </lineage>
</organism>